<dbReference type="SUPFAM" id="SSF56349">
    <property type="entry name" value="DNA breaking-rejoining enzymes"/>
    <property type="match status" value="1"/>
</dbReference>
<dbReference type="InterPro" id="IPR011010">
    <property type="entry name" value="DNA_brk_join_enz"/>
</dbReference>
<dbReference type="GO" id="GO:0003677">
    <property type="term" value="F:DNA binding"/>
    <property type="evidence" value="ECO:0007669"/>
    <property type="project" value="InterPro"/>
</dbReference>
<accession>A0A6M3LKL5</accession>
<evidence type="ECO:0000313" key="3">
    <source>
        <dbReference type="EMBL" id="QJA80881.1"/>
    </source>
</evidence>
<dbReference type="Pfam" id="PF00589">
    <property type="entry name" value="Phage_integrase"/>
    <property type="match status" value="1"/>
</dbReference>
<dbReference type="InterPro" id="IPR002104">
    <property type="entry name" value="Integrase_catalytic"/>
</dbReference>
<sequence length="184" mass="21548">MSRPAGQITDTEPLELWEYELIIAKLETHWQLFYALLWETGARASEALNLTRKDFENMGVWITSAKRKDHLRVHQPLSLDLYNRFQAYFQFNHRQKIFYNSATGRVYTESAAWLALKKACAEAGMRPSIHPHSFRHGLGTRARQAGYDIATVQRLLRHKDMRSTERYFKATKTEVEAAFRELNK</sequence>
<dbReference type="GO" id="GO:0015074">
    <property type="term" value="P:DNA integration"/>
    <property type="evidence" value="ECO:0007669"/>
    <property type="project" value="InterPro"/>
</dbReference>
<evidence type="ECO:0000259" key="2">
    <source>
        <dbReference type="PROSITE" id="PS51898"/>
    </source>
</evidence>
<gene>
    <name evidence="3" type="ORF">MM415A00623_0001</name>
    <name evidence="4" type="ORF">MM415B03941_0007</name>
</gene>
<dbReference type="Gene3D" id="1.10.443.10">
    <property type="entry name" value="Intergrase catalytic core"/>
    <property type="match status" value="1"/>
</dbReference>
<organism evidence="4">
    <name type="scientific">viral metagenome</name>
    <dbReference type="NCBI Taxonomy" id="1070528"/>
    <lineage>
        <taxon>unclassified sequences</taxon>
        <taxon>metagenomes</taxon>
        <taxon>organismal metagenomes</taxon>
    </lineage>
</organism>
<feature type="domain" description="Tyr recombinase" evidence="2">
    <location>
        <begin position="9"/>
        <end position="180"/>
    </location>
</feature>
<evidence type="ECO:0000313" key="4">
    <source>
        <dbReference type="EMBL" id="QJA94182.1"/>
    </source>
</evidence>
<dbReference type="AlphaFoldDB" id="A0A6M3LKL5"/>
<evidence type="ECO:0000256" key="1">
    <source>
        <dbReference type="ARBA" id="ARBA00023172"/>
    </source>
</evidence>
<protein>
    <submittedName>
        <fullName evidence="4">Putative site-specific tyrosine recombinase</fullName>
    </submittedName>
</protein>
<dbReference type="InterPro" id="IPR050090">
    <property type="entry name" value="Tyrosine_recombinase_XerCD"/>
</dbReference>
<dbReference type="PROSITE" id="PS51898">
    <property type="entry name" value="TYR_RECOMBINASE"/>
    <property type="match status" value="1"/>
</dbReference>
<proteinExistence type="predicted"/>
<dbReference type="CDD" id="cd00397">
    <property type="entry name" value="DNA_BRE_C"/>
    <property type="match status" value="1"/>
</dbReference>
<dbReference type="PANTHER" id="PTHR30349">
    <property type="entry name" value="PHAGE INTEGRASE-RELATED"/>
    <property type="match status" value="1"/>
</dbReference>
<keyword evidence="1" id="KW-0233">DNA recombination</keyword>
<name>A0A6M3LKL5_9ZZZZ</name>
<dbReference type="InterPro" id="IPR013762">
    <property type="entry name" value="Integrase-like_cat_sf"/>
</dbReference>
<dbReference type="EMBL" id="MT143210">
    <property type="protein sequence ID" value="QJA94182.1"/>
    <property type="molecule type" value="Genomic_DNA"/>
</dbReference>
<dbReference type="GO" id="GO:0006310">
    <property type="term" value="P:DNA recombination"/>
    <property type="evidence" value="ECO:0007669"/>
    <property type="project" value="UniProtKB-KW"/>
</dbReference>
<dbReference type="EMBL" id="MT142440">
    <property type="protein sequence ID" value="QJA80881.1"/>
    <property type="molecule type" value="Genomic_DNA"/>
</dbReference>
<reference evidence="4" key="1">
    <citation type="submission" date="2020-03" db="EMBL/GenBank/DDBJ databases">
        <title>The deep terrestrial virosphere.</title>
        <authorList>
            <person name="Holmfeldt K."/>
            <person name="Nilsson E."/>
            <person name="Simone D."/>
            <person name="Lopez-Fernandez M."/>
            <person name="Wu X."/>
            <person name="de Brujin I."/>
            <person name="Lundin D."/>
            <person name="Andersson A."/>
            <person name="Bertilsson S."/>
            <person name="Dopson M."/>
        </authorList>
    </citation>
    <scope>NUCLEOTIDE SEQUENCE</scope>
    <source>
        <strain evidence="3">MM415A00623</strain>
        <strain evidence="4">MM415B03941</strain>
    </source>
</reference>